<keyword evidence="1" id="KW-1133">Transmembrane helix</keyword>
<feature type="transmembrane region" description="Helical" evidence="1">
    <location>
        <begin position="20"/>
        <end position="53"/>
    </location>
</feature>
<keyword evidence="1" id="KW-0472">Membrane</keyword>
<sequence length="55" mass="6197">MQELTDFMGEAWRTLTDSFVLKALLAVIADVAIYMIGLKHVQVLGIFILLVFLDL</sequence>
<accession>W1XA36</accession>
<dbReference type="EMBL" id="AZMM01017087">
    <property type="protein sequence ID" value="ETJ27138.1"/>
    <property type="molecule type" value="Genomic_DNA"/>
</dbReference>
<organism evidence="2">
    <name type="scientific">human gut metagenome</name>
    <dbReference type="NCBI Taxonomy" id="408170"/>
    <lineage>
        <taxon>unclassified sequences</taxon>
        <taxon>metagenomes</taxon>
        <taxon>organismal metagenomes</taxon>
    </lineage>
</organism>
<name>W1XA36_9ZZZZ</name>
<evidence type="ECO:0000313" key="2">
    <source>
        <dbReference type="EMBL" id="ETJ27138.1"/>
    </source>
</evidence>
<proteinExistence type="predicted"/>
<dbReference type="AlphaFoldDB" id="W1XA36"/>
<protein>
    <submittedName>
        <fullName evidence="2">Uncharacterized protein</fullName>
    </submittedName>
</protein>
<feature type="non-terminal residue" evidence="2">
    <location>
        <position position="55"/>
    </location>
</feature>
<comment type="caution">
    <text evidence="2">The sequence shown here is derived from an EMBL/GenBank/DDBJ whole genome shotgun (WGS) entry which is preliminary data.</text>
</comment>
<reference evidence="2" key="1">
    <citation type="submission" date="2013-12" db="EMBL/GenBank/DDBJ databases">
        <title>A Varibaculum cambriense genome reconstructed from a premature infant gut community with otherwise low bacterial novelty that shifts toward anaerobic metabolism during the third week of life.</title>
        <authorList>
            <person name="Brown C.T."/>
            <person name="Sharon I."/>
            <person name="Thomas B.C."/>
            <person name="Castelle C.J."/>
            <person name="Morowitz M.J."/>
            <person name="Banfield J.F."/>
        </authorList>
    </citation>
    <scope>NUCLEOTIDE SEQUENCE</scope>
</reference>
<gene>
    <name evidence="2" type="ORF">Q604_UNBC17087G0001</name>
</gene>
<keyword evidence="1" id="KW-0812">Transmembrane</keyword>
<evidence type="ECO:0000256" key="1">
    <source>
        <dbReference type="SAM" id="Phobius"/>
    </source>
</evidence>